<name>A0A4Z2JEI1_9TELE</name>
<reference evidence="2 3" key="1">
    <citation type="submission" date="2019-03" db="EMBL/GenBank/DDBJ databases">
        <title>First draft genome of Liparis tanakae, snailfish: a comprehensive survey of snailfish specific genes.</title>
        <authorList>
            <person name="Kim W."/>
            <person name="Song I."/>
            <person name="Jeong J.-H."/>
            <person name="Kim D."/>
            <person name="Kim S."/>
            <person name="Ryu S."/>
            <person name="Song J.Y."/>
            <person name="Lee S.K."/>
        </authorList>
    </citation>
    <scope>NUCLEOTIDE SEQUENCE [LARGE SCALE GENOMIC DNA]</scope>
    <source>
        <tissue evidence="2">Muscle</tissue>
    </source>
</reference>
<comment type="caution">
    <text evidence="2">The sequence shown here is derived from an EMBL/GenBank/DDBJ whole genome shotgun (WGS) entry which is preliminary data.</text>
</comment>
<dbReference type="Proteomes" id="UP000314294">
    <property type="component" value="Unassembled WGS sequence"/>
</dbReference>
<proteinExistence type="predicted"/>
<feature type="region of interest" description="Disordered" evidence="1">
    <location>
        <begin position="30"/>
        <end position="84"/>
    </location>
</feature>
<keyword evidence="3" id="KW-1185">Reference proteome</keyword>
<feature type="compositionally biased region" description="Basic and acidic residues" evidence="1">
    <location>
        <begin position="54"/>
        <end position="84"/>
    </location>
</feature>
<accession>A0A4Z2JEI1</accession>
<evidence type="ECO:0000313" key="2">
    <source>
        <dbReference type="EMBL" id="TNN88590.1"/>
    </source>
</evidence>
<dbReference type="AlphaFoldDB" id="A0A4Z2JEI1"/>
<evidence type="ECO:0000313" key="3">
    <source>
        <dbReference type="Proteomes" id="UP000314294"/>
    </source>
</evidence>
<evidence type="ECO:0000256" key="1">
    <source>
        <dbReference type="SAM" id="MobiDB-lite"/>
    </source>
</evidence>
<protein>
    <submittedName>
        <fullName evidence="2">Uncharacterized protein</fullName>
    </submittedName>
</protein>
<gene>
    <name evidence="2" type="ORF">EYF80_001373</name>
</gene>
<sequence length="84" mass="8645">MCPSQASTKADSGVNGFHSPAALHVGDIASRAADGGGGGGGMAVHSGSSYPDGSEWRNHSHGNHTDTWRTRARAEDRKCKPGSK</sequence>
<organism evidence="2 3">
    <name type="scientific">Liparis tanakae</name>
    <name type="common">Tanaka's snailfish</name>
    <dbReference type="NCBI Taxonomy" id="230148"/>
    <lineage>
        <taxon>Eukaryota</taxon>
        <taxon>Metazoa</taxon>
        <taxon>Chordata</taxon>
        <taxon>Craniata</taxon>
        <taxon>Vertebrata</taxon>
        <taxon>Euteleostomi</taxon>
        <taxon>Actinopterygii</taxon>
        <taxon>Neopterygii</taxon>
        <taxon>Teleostei</taxon>
        <taxon>Neoteleostei</taxon>
        <taxon>Acanthomorphata</taxon>
        <taxon>Eupercaria</taxon>
        <taxon>Perciformes</taxon>
        <taxon>Cottioidei</taxon>
        <taxon>Cottales</taxon>
        <taxon>Liparidae</taxon>
        <taxon>Liparis</taxon>
    </lineage>
</organism>
<dbReference type="EMBL" id="SRLO01000005">
    <property type="protein sequence ID" value="TNN88590.1"/>
    <property type="molecule type" value="Genomic_DNA"/>
</dbReference>